<organism evidence="2 3">
    <name type="scientific">Zhongshania arctica</name>
    <dbReference type="NCBI Taxonomy" id="3238302"/>
    <lineage>
        <taxon>Bacteria</taxon>
        <taxon>Pseudomonadati</taxon>
        <taxon>Pseudomonadota</taxon>
        <taxon>Gammaproteobacteria</taxon>
        <taxon>Cellvibrionales</taxon>
        <taxon>Spongiibacteraceae</taxon>
        <taxon>Zhongshania</taxon>
    </lineage>
</organism>
<dbReference type="Proteomes" id="UP001557484">
    <property type="component" value="Unassembled WGS sequence"/>
</dbReference>
<dbReference type="CDD" id="cd03443">
    <property type="entry name" value="PaaI_thioesterase"/>
    <property type="match status" value="1"/>
</dbReference>
<dbReference type="RefSeq" id="WP_368377005.1">
    <property type="nucleotide sequence ID" value="NZ_JBFRYB010000001.1"/>
</dbReference>
<sequence length="140" mass="14976">MEEECGLNSVTTTSLAETEETSFSPWVKAMGLTELTLGENSASGLLPQDSSLQRANGAICGQAIMAAIDTIVALAISTGEKVSKGTARQNTQFLRPAIGEDLRIESNVIKFGRTIAYAETHVYFAKSGKLVAHSTNEFVY</sequence>
<dbReference type="EC" id="3.1.2.-" evidence="2"/>
<dbReference type="SUPFAM" id="SSF54637">
    <property type="entry name" value="Thioesterase/thiol ester dehydrase-isomerase"/>
    <property type="match status" value="1"/>
</dbReference>
<name>A0ABV3TZA4_9GAMM</name>
<evidence type="ECO:0000313" key="2">
    <source>
        <dbReference type="EMBL" id="MEX1666945.1"/>
    </source>
</evidence>
<dbReference type="InterPro" id="IPR029069">
    <property type="entry name" value="HotDog_dom_sf"/>
</dbReference>
<reference evidence="2 3" key="1">
    <citation type="journal article" date="2011" name="Int. J. Syst. Evol. Microbiol.">
        <title>Zhongshania antarctica gen. nov., sp. nov. and Zhongshania guokunii sp. nov., gammaproteobacteria respectively isolated from coastal attached (fast) ice and surface seawater of the Antarctic.</title>
        <authorList>
            <person name="Li H.J."/>
            <person name="Zhang X.Y."/>
            <person name="Chen C.X."/>
            <person name="Zhang Y.J."/>
            <person name="Gao Z.M."/>
            <person name="Yu Y."/>
            <person name="Chen X.L."/>
            <person name="Chen B."/>
            <person name="Zhang Y.Z."/>
        </authorList>
    </citation>
    <scope>NUCLEOTIDE SEQUENCE [LARGE SCALE GENOMIC DNA]</scope>
    <source>
        <strain evidence="2 3">R06B22</strain>
    </source>
</reference>
<proteinExistence type="predicted"/>
<dbReference type="InterPro" id="IPR006683">
    <property type="entry name" value="Thioestr_dom"/>
</dbReference>
<protein>
    <submittedName>
        <fullName evidence="2">PaaI family thioesterase</fullName>
        <ecNumber evidence="2">3.1.2.-</ecNumber>
    </submittedName>
</protein>
<dbReference type="EMBL" id="JBFRYB010000001">
    <property type="protein sequence ID" value="MEX1666945.1"/>
    <property type="molecule type" value="Genomic_DNA"/>
</dbReference>
<dbReference type="GO" id="GO:0016787">
    <property type="term" value="F:hydrolase activity"/>
    <property type="evidence" value="ECO:0007669"/>
    <property type="project" value="UniProtKB-KW"/>
</dbReference>
<dbReference type="Gene3D" id="3.10.129.10">
    <property type="entry name" value="Hotdog Thioesterase"/>
    <property type="match status" value="1"/>
</dbReference>
<evidence type="ECO:0000259" key="1">
    <source>
        <dbReference type="Pfam" id="PF03061"/>
    </source>
</evidence>
<comment type="caution">
    <text evidence="2">The sequence shown here is derived from an EMBL/GenBank/DDBJ whole genome shotgun (WGS) entry which is preliminary data.</text>
</comment>
<gene>
    <name evidence="2" type="ORF">AB4875_15730</name>
</gene>
<keyword evidence="3" id="KW-1185">Reference proteome</keyword>
<evidence type="ECO:0000313" key="3">
    <source>
        <dbReference type="Proteomes" id="UP001557484"/>
    </source>
</evidence>
<feature type="domain" description="Thioesterase" evidence="1">
    <location>
        <begin position="63"/>
        <end position="123"/>
    </location>
</feature>
<accession>A0ABV3TZA4</accession>
<keyword evidence="2" id="KW-0378">Hydrolase</keyword>
<dbReference type="Pfam" id="PF03061">
    <property type="entry name" value="4HBT"/>
    <property type="match status" value="1"/>
</dbReference>